<organism evidence="2">
    <name type="scientific">Thermosulfidibacter takaii</name>
    <dbReference type="NCBI Taxonomy" id="412593"/>
    <lineage>
        <taxon>Bacteria</taxon>
        <taxon>Pseudomonadati</taxon>
        <taxon>Thermosulfidibacterota</taxon>
        <taxon>Thermosulfidibacteria</taxon>
        <taxon>Thermosulfidibacterales</taxon>
        <taxon>Thermosulfidibacteraceae</taxon>
    </lineage>
</organism>
<name>A0A7C0U5M2_9BACT</name>
<protein>
    <submittedName>
        <fullName evidence="2">DUF721 domain-containing protein</fullName>
    </submittedName>
</protein>
<comment type="caution">
    <text evidence="2">The sequence shown here is derived from an EMBL/GenBank/DDBJ whole genome shotgun (WGS) entry which is preliminary data.</text>
</comment>
<evidence type="ECO:0000313" key="2">
    <source>
        <dbReference type="EMBL" id="HDD52712.1"/>
    </source>
</evidence>
<dbReference type="InterPro" id="IPR007922">
    <property type="entry name" value="DciA-like"/>
</dbReference>
<feature type="region of interest" description="Disordered" evidence="1">
    <location>
        <begin position="100"/>
        <end position="119"/>
    </location>
</feature>
<dbReference type="Pfam" id="PF05258">
    <property type="entry name" value="DciA"/>
    <property type="match status" value="1"/>
</dbReference>
<dbReference type="Proteomes" id="UP000885690">
    <property type="component" value="Unassembled WGS sequence"/>
</dbReference>
<gene>
    <name evidence="2" type="ORF">ENF32_01420</name>
</gene>
<dbReference type="PANTHER" id="PTHR36456:SF1">
    <property type="entry name" value="UPF0232 PROTEIN SCO3875"/>
    <property type="match status" value="1"/>
</dbReference>
<dbReference type="AlphaFoldDB" id="A0A7C0U5M2"/>
<dbReference type="EMBL" id="DQWS01000053">
    <property type="protein sequence ID" value="HDD52712.1"/>
    <property type="molecule type" value="Genomic_DNA"/>
</dbReference>
<sequence>MSQGGLKSIKEILEKITSQKEWEKGGTILRWRDLWCKSVGPFVAKNTEVVGVRGKKAVIAVVHSVLASELAIQKPIILEKLREKGGEMAPQDLIFKVDPTLSKEEKTTAPADPDLDPATKEEIKRLTASLRDPELRERFTRILIHSFHREGKK</sequence>
<dbReference type="PANTHER" id="PTHR36456">
    <property type="entry name" value="UPF0232 PROTEIN SCO3875"/>
    <property type="match status" value="1"/>
</dbReference>
<reference evidence="2" key="1">
    <citation type="journal article" date="2020" name="mSystems">
        <title>Genome- and Community-Level Interaction Insights into Carbon Utilization and Element Cycling Functions of Hydrothermarchaeota in Hydrothermal Sediment.</title>
        <authorList>
            <person name="Zhou Z."/>
            <person name="Liu Y."/>
            <person name="Xu W."/>
            <person name="Pan J."/>
            <person name="Luo Z.H."/>
            <person name="Li M."/>
        </authorList>
    </citation>
    <scope>NUCLEOTIDE SEQUENCE [LARGE SCALE GENOMIC DNA]</scope>
    <source>
        <strain evidence="2">HyVt-115</strain>
    </source>
</reference>
<accession>A0A7C0U5M2</accession>
<proteinExistence type="predicted"/>
<evidence type="ECO:0000256" key="1">
    <source>
        <dbReference type="SAM" id="MobiDB-lite"/>
    </source>
</evidence>